<dbReference type="InterPro" id="IPR029058">
    <property type="entry name" value="AB_hydrolase_fold"/>
</dbReference>
<dbReference type="SUPFAM" id="SSF82171">
    <property type="entry name" value="DPP6 N-terminal domain-like"/>
    <property type="match status" value="1"/>
</dbReference>
<protein>
    <submittedName>
        <fullName evidence="4">Prolyl oligopeptidase family serine peptidase</fullName>
    </submittedName>
</protein>
<dbReference type="PANTHER" id="PTHR11731:SF193">
    <property type="entry name" value="DIPEPTIDYL PEPTIDASE 9"/>
    <property type="match status" value="1"/>
</dbReference>
<gene>
    <name evidence="4" type="ORF">L2764_17165</name>
</gene>
<keyword evidence="1" id="KW-0732">Signal</keyword>
<proteinExistence type="predicted"/>
<evidence type="ECO:0000259" key="2">
    <source>
        <dbReference type="Pfam" id="PF00326"/>
    </source>
</evidence>
<reference evidence="4 5" key="1">
    <citation type="submission" date="2022-01" db="EMBL/GenBank/DDBJ databases">
        <title>Whole genome-based taxonomy of the Shewanellaceae.</title>
        <authorList>
            <person name="Martin-Rodriguez A.J."/>
        </authorList>
    </citation>
    <scope>NUCLEOTIDE SEQUENCE [LARGE SCALE GENOMIC DNA]</scope>
    <source>
        <strain evidence="4 5">DSM 17177</strain>
    </source>
</reference>
<dbReference type="InterPro" id="IPR001375">
    <property type="entry name" value="Peptidase_S9_cat"/>
</dbReference>
<evidence type="ECO:0000259" key="3">
    <source>
        <dbReference type="Pfam" id="PF00930"/>
    </source>
</evidence>
<feature type="chain" id="PRO_5045763392" evidence="1">
    <location>
        <begin position="23"/>
        <end position="830"/>
    </location>
</feature>
<dbReference type="PANTHER" id="PTHR11731">
    <property type="entry name" value="PROTEASE FAMILY S9B,C DIPEPTIDYL-PEPTIDASE IV-RELATED"/>
    <property type="match status" value="1"/>
</dbReference>
<evidence type="ECO:0000313" key="4">
    <source>
        <dbReference type="EMBL" id="MCL1126159.1"/>
    </source>
</evidence>
<feature type="domain" description="Peptidase S9 prolyl oligopeptidase catalytic" evidence="2">
    <location>
        <begin position="634"/>
        <end position="829"/>
    </location>
</feature>
<dbReference type="Gene3D" id="3.40.50.1820">
    <property type="entry name" value="alpha/beta hydrolase"/>
    <property type="match status" value="1"/>
</dbReference>
<dbReference type="EMBL" id="JAKIKS010000075">
    <property type="protein sequence ID" value="MCL1126159.1"/>
    <property type="molecule type" value="Genomic_DNA"/>
</dbReference>
<sequence length="830" mass="94617">MNRLLRQTGLSVLALSVLASCASIPSSEQTSTLTPPAVKPVLFPMPLVVSTALTLKQIMANPDWMGILARNAYWNDDGQSVYFSRQAHEAAIKQYYQQSVAGEPAVELSLEQLHLASQAKGIFDLSRSNKAYIYQGNVFIKNVTTQAVRQLTKQNTTVEGIRFLNNGDLAFWQDTQVFRIHLKTGLLEQIANIKMAEKPVAFEAKTYIAKQQDRLIEFVALNNQQAKDKKEYQQQLDKMDPTLTARAWYLGEAEKIQTLSLSPDGRYIILSLIDKNYDYDFGGENSTGIMAKFISQKGPVEAKSVRALISEDTPPGERFVLLNLTNHTQKPINIEGLTGYDDDVFADIRRENTQVKGQSYQATKMPRKFELIKDWSRTQSPIQWQMGEDQVALMIEAIDNKDRWIATLDLSSGDLHTQHKLHDDAWVNYFHNQFGWLPNTQTLYYLSEQTGYSQLYTKSLDGTEKALTQGEFVVSDITVGPKAQYIYYKANKVHPGIDNVYRVDVNTGKSEQLTHWKGRLNYKLSPEGRRLLLTASKTLQPSELYIQNIGGELKQLTHYTSQSFKDYAWQAPMVVKVPSSHGANDIYARVYLPEGFNKDNAKQYPAVMFNHGAGYLQNAHFGFSVYFREFMFHNLLAQQGYVVMDMDYRGSAGYGRDWRTAVYRQMGHPEVEDLQDGVNWMVNHANVKVNKVGTYGGSYGGFLTFMALFTEPELFQAGAALRPVTDWVYYNQPYVSNVLNMPQVDPIAFERSSPIEWAQGLEKPLLIMTGMVDDNVFFQDSVRLVQRLIELEKPMFETAIYPVEPHGFRQPSSWLDEYRRIFKLFETQLK</sequence>
<evidence type="ECO:0000313" key="5">
    <source>
        <dbReference type="Proteomes" id="UP001203423"/>
    </source>
</evidence>
<dbReference type="PROSITE" id="PS51257">
    <property type="entry name" value="PROKAR_LIPOPROTEIN"/>
    <property type="match status" value="1"/>
</dbReference>
<dbReference type="Pfam" id="PF00930">
    <property type="entry name" value="DPPIV_N"/>
    <property type="match status" value="1"/>
</dbReference>
<dbReference type="Proteomes" id="UP001203423">
    <property type="component" value="Unassembled WGS sequence"/>
</dbReference>
<dbReference type="SUPFAM" id="SSF53474">
    <property type="entry name" value="alpha/beta-Hydrolases"/>
    <property type="match status" value="1"/>
</dbReference>
<dbReference type="InterPro" id="IPR050278">
    <property type="entry name" value="Serine_Prot_S9B/DPPIV"/>
</dbReference>
<dbReference type="Gene3D" id="2.140.10.30">
    <property type="entry name" value="Dipeptidylpeptidase IV, N-terminal domain"/>
    <property type="match status" value="1"/>
</dbReference>
<organism evidence="4 5">
    <name type="scientific">Shewanella surugensis</name>
    <dbReference type="NCBI Taxonomy" id="212020"/>
    <lineage>
        <taxon>Bacteria</taxon>
        <taxon>Pseudomonadati</taxon>
        <taxon>Pseudomonadota</taxon>
        <taxon>Gammaproteobacteria</taxon>
        <taxon>Alteromonadales</taxon>
        <taxon>Shewanellaceae</taxon>
        <taxon>Shewanella</taxon>
    </lineage>
</organism>
<dbReference type="InterPro" id="IPR002469">
    <property type="entry name" value="Peptidase_S9B_N"/>
</dbReference>
<name>A0ABT0LF22_9GAMM</name>
<feature type="domain" description="Dipeptidylpeptidase IV N-terminal" evidence="3">
    <location>
        <begin position="380"/>
        <end position="541"/>
    </location>
</feature>
<accession>A0ABT0LF22</accession>
<dbReference type="Pfam" id="PF00326">
    <property type="entry name" value="Peptidase_S9"/>
    <property type="match status" value="1"/>
</dbReference>
<keyword evidence="5" id="KW-1185">Reference proteome</keyword>
<comment type="caution">
    <text evidence="4">The sequence shown here is derived from an EMBL/GenBank/DDBJ whole genome shotgun (WGS) entry which is preliminary data.</text>
</comment>
<feature type="signal peptide" evidence="1">
    <location>
        <begin position="1"/>
        <end position="22"/>
    </location>
</feature>
<dbReference type="RefSeq" id="WP_248941549.1">
    <property type="nucleotide sequence ID" value="NZ_JAKIKS010000075.1"/>
</dbReference>
<evidence type="ECO:0000256" key="1">
    <source>
        <dbReference type="SAM" id="SignalP"/>
    </source>
</evidence>